<feature type="transmembrane region" description="Helical" evidence="1">
    <location>
        <begin position="21"/>
        <end position="43"/>
    </location>
</feature>
<keyword evidence="1" id="KW-1133">Transmembrane helix</keyword>
<dbReference type="RefSeq" id="WP_285931327.1">
    <property type="nucleotide sequence ID" value="NZ_JASTZU010000025.1"/>
</dbReference>
<evidence type="ECO:0000313" key="3">
    <source>
        <dbReference type="Proteomes" id="UP001235343"/>
    </source>
</evidence>
<evidence type="ECO:0008006" key="4">
    <source>
        <dbReference type="Google" id="ProtNLM"/>
    </source>
</evidence>
<keyword evidence="1" id="KW-0812">Transmembrane</keyword>
<evidence type="ECO:0000256" key="1">
    <source>
        <dbReference type="SAM" id="Phobius"/>
    </source>
</evidence>
<proteinExistence type="predicted"/>
<reference evidence="2 3" key="1">
    <citation type="submission" date="2023-06" db="EMBL/GenBank/DDBJ databases">
        <title>Aquibacillus rhizosphaerae LR5S19.</title>
        <authorList>
            <person name="Sun J.-Q."/>
        </authorList>
    </citation>
    <scope>NUCLEOTIDE SEQUENCE [LARGE SCALE GENOMIC DNA]</scope>
    <source>
        <strain evidence="2 3">LR5S19</strain>
    </source>
</reference>
<dbReference type="Gene3D" id="3.40.190.10">
    <property type="entry name" value="Periplasmic binding protein-like II"/>
    <property type="match status" value="1"/>
</dbReference>
<evidence type="ECO:0000313" key="2">
    <source>
        <dbReference type="EMBL" id="MDL4840306.1"/>
    </source>
</evidence>
<dbReference type="Proteomes" id="UP001235343">
    <property type="component" value="Unassembled WGS sequence"/>
</dbReference>
<organism evidence="2 3">
    <name type="scientific">Aquibacillus rhizosphaerae</name>
    <dbReference type="NCBI Taxonomy" id="3051431"/>
    <lineage>
        <taxon>Bacteria</taxon>
        <taxon>Bacillati</taxon>
        <taxon>Bacillota</taxon>
        <taxon>Bacilli</taxon>
        <taxon>Bacillales</taxon>
        <taxon>Bacillaceae</taxon>
        <taxon>Aquibacillus</taxon>
    </lineage>
</organism>
<accession>A0ABT7L6S0</accession>
<gene>
    <name evidence="2" type="ORF">QQS35_07525</name>
</gene>
<name>A0ABT7L6S0_9BACI</name>
<keyword evidence="1" id="KW-0472">Membrane</keyword>
<sequence length="202" mass="22860">MKKLREQLSTMDSFKEKVDYIWEYYKLHIIGSIVALVLVISLISTTLNSEERFNISVVGENLIEQEQFTTDMNSEFPEFNVNVDYMNLSEPGINGLGFAESQKFMAHFAAGEIDVIVLEKESFNDLINEEAFAPLTEYVAPSSLDGEKHAVYTDEADVVYGLSTSNIPIFNKYEHLKDKILAIPRKANNKETIKGFVDAISE</sequence>
<keyword evidence="3" id="KW-1185">Reference proteome</keyword>
<dbReference type="EMBL" id="JASTZU010000025">
    <property type="protein sequence ID" value="MDL4840306.1"/>
    <property type="molecule type" value="Genomic_DNA"/>
</dbReference>
<protein>
    <recommendedName>
        <fullName evidence="4">Extracellular solute-binding protein</fullName>
    </recommendedName>
</protein>
<comment type="caution">
    <text evidence="2">The sequence shown here is derived from an EMBL/GenBank/DDBJ whole genome shotgun (WGS) entry which is preliminary data.</text>
</comment>